<organism evidence="7 8">
    <name type="scientific">Pseudomonas veronii 1YdBTEX2</name>
    <dbReference type="NCBI Taxonomy" id="1295141"/>
    <lineage>
        <taxon>Bacteria</taxon>
        <taxon>Pseudomonadati</taxon>
        <taxon>Pseudomonadota</taxon>
        <taxon>Gammaproteobacteria</taxon>
        <taxon>Pseudomonadales</taxon>
        <taxon>Pseudomonadaceae</taxon>
        <taxon>Pseudomonas</taxon>
    </lineage>
</organism>
<sequence length="203" mass="21851">MITKTRALMVASLAIAASTAGAVDVRQMVIPESVGVAVEPAHQAHVLGEAIRDSQVKRTPTIWIVNEPSRTRALMPAEEARLDAIDAEAAEEARHVRATVLFGFDKISPLEWSALENTIADARRNGSVVKLVGHADDVGSDAYNQRLSENRAISVARYLIKHGVSKKNIKVSGRGKREPVSIVDSSMNRRVEIDVVKAAGGAL</sequence>
<keyword evidence="2 4" id="KW-0472">Membrane</keyword>
<dbReference type="InterPro" id="IPR050330">
    <property type="entry name" value="Bact_OuterMem_StrucFunc"/>
</dbReference>
<comment type="subcellular location">
    <subcellularLocation>
        <location evidence="1">Cell outer membrane</location>
    </subcellularLocation>
</comment>
<evidence type="ECO:0000313" key="8">
    <source>
        <dbReference type="Proteomes" id="UP000245431"/>
    </source>
</evidence>
<protein>
    <submittedName>
        <fullName evidence="7">OmpA/MotB family outer membrane protein</fullName>
    </submittedName>
</protein>
<accession>A0A1D3KAF7</accession>
<dbReference type="CDD" id="cd07185">
    <property type="entry name" value="OmpA_C-like"/>
    <property type="match status" value="1"/>
</dbReference>
<dbReference type="PROSITE" id="PS01068">
    <property type="entry name" value="OMPA_1"/>
    <property type="match status" value="1"/>
</dbReference>
<dbReference type="PANTHER" id="PTHR30329:SF21">
    <property type="entry name" value="LIPOPROTEIN YIAD-RELATED"/>
    <property type="match status" value="1"/>
</dbReference>
<dbReference type="Proteomes" id="UP000245431">
    <property type="component" value="Plasmid PVE_plasmid"/>
</dbReference>
<feature type="chain" id="PRO_5008916608" evidence="5">
    <location>
        <begin position="23"/>
        <end position="203"/>
    </location>
</feature>
<dbReference type="InterPro" id="IPR036737">
    <property type="entry name" value="OmpA-like_sf"/>
</dbReference>
<evidence type="ECO:0000256" key="5">
    <source>
        <dbReference type="SAM" id="SignalP"/>
    </source>
</evidence>
<evidence type="ECO:0000256" key="1">
    <source>
        <dbReference type="ARBA" id="ARBA00004442"/>
    </source>
</evidence>
<dbReference type="EMBL" id="LT599585">
    <property type="protein sequence ID" value="SBW85344.1"/>
    <property type="molecule type" value="Genomic_DNA"/>
</dbReference>
<evidence type="ECO:0000313" key="7">
    <source>
        <dbReference type="EMBL" id="SBW85344.1"/>
    </source>
</evidence>
<dbReference type="PROSITE" id="PS51123">
    <property type="entry name" value="OMPA_2"/>
    <property type="match status" value="1"/>
</dbReference>
<dbReference type="AlphaFoldDB" id="A0A1D3KAF7"/>
<evidence type="ECO:0000256" key="4">
    <source>
        <dbReference type="PROSITE-ProRule" id="PRU00473"/>
    </source>
</evidence>
<dbReference type="GO" id="GO:0009279">
    <property type="term" value="C:cell outer membrane"/>
    <property type="evidence" value="ECO:0007669"/>
    <property type="project" value="UniProtKB-SubCell"/>
</dbReference>
<evidence type="ECO:0000259" key="6">
    <source>
        <dbReference type="PROSITE" id="PS51123"/>
    </source>
</evidence>
<keyword evidence="3" id="KW-0998">Cell outer membrane</keyword>
<geneLocation type="plasmid" evidence="8">
    <name>pve_Plasmid</name>
</geneLocation>
<keyword evidence="5" id="KW-0732">Signal</keyword>
<dbReference type="InterPro" id="IPR006665">
    <property type="entry name" value="OmpA-like"/>
</dbReference>
<name>A0A1D3KAF7_PSEVE</name>
<dbReference type="InterPro" id="IPR006690">
    <property type="entry name" value="OMPA-like_CS"/>
</dbReference>
<dbReference type="PRINTS" id="PR01021">
    <property type="entry name" value="OMPADOMAIN"/>
</dbReference>
<evidence type="ECO:0000256" key="3">
    <source>
        <dbReference type="ARBA" id="ARBA00023237"/>
    </source>
</evidence>
<evidence type="ECO:0000256" key="2">
    <source>
        <dbReference type="ARBA" id="ARBA00023136"/>
    </source>
</evidence>
<dbReference type="Gene3D" id="3.30.1330.60">
    <property type="entry name" value="OmpA-like domain"/>
    <property type="match status" value="1"/>
</dbReference>
<dbReference type="InterPro" id="IPR006664">
    <property type="entry name" value="OMP_bac"/>
</dbReference>
<feature type="domain" description="OmpA-like" evidence="6">
    <location>
        <begin position="89"/>
        <end position="199"/>
    </location>
</feature>
<dbReference type="SUPFAM" id="SSF103088">
    <property type="entry name" value="OmpA-like"/>
    <property type="match status" value="1"/>
</dbReference>
<reference evidence="8" key="1">
    <citation type="submission" date="2016-07" db="EMBL/GenBank/DDBJ databases">
        <authorList>
            <person name="Florea S."/>
            <person name="Webb J.S."/>
            <person name="Jaromczyk J."/>
            <person name="Schardl C.L."/>
        </authorList>
    </citation>
    <scope>NUCLEOTIDE SEQUENCE [LARGE SCALE GENOMIC DNA]</scope>
    <source>
        <strain evidence="8">1YdBTEX2</strain>
        <plasmid evidence="8">Plasmid pve_Plasmid</plasmid>
    </source>
</reference>
<proteinExistence type="predicted"/>
<feature type="signal peptide" evidence="5">
    <location>
        <begin position="1"/>
        <end position="22"/>
    </location>
</feature>
<keyword evidence="7" id="KW-0614">Plasmid</keyword>
<gene>
    <name evidence="7" type="ORF">PVE_P0305</name>
</gene>
<dbReference type="Pfam" id="PF00691">
    <property type="entry name" value="OmpA"/>
    <property type="match status" value="1"/>
</dbReference>
<dbReference type="PANTHER" id="PTHR30329">
    <property type="entry name" value="STATOR ELEMENT OF FLAGELLAR MOTOR COMPLEX"/>
    <property type="match status" value="1"/>
</dbReference>